<keyword evidence="2" id="KW-1185">Reference proteome</keyword>
<evidence type="ECO:0000313" key="1">
    <source>
        <dbReference type="EMBL" id="CAG8515792.1"/>
    </source>
</evidence>
<reference evidence="1" key="1">
    <citation type="submission" date="2021-06" db="EMBL/GenBank/DDBJ databases">
        <authorList>
            <person name="Kallberg Y."/>
            <person name="Tangrot J."/>
            <person name="Rosling A."/>
        </authorList>
    </citation>
    <scope>NUCLEOTIDE SEQUENCE</scope>
    <source>
        <strain evidence="1">28 12/20/2015</strain>
    </source>
</reference>
<name>A0ACA9LBE2_9GLOM</name>
<accession>A0ACA9LBE2</accession>
<evidence type="ECO:0000313" key="2">
    <source>
        <dbReference type="Proteomes" id="UP000789366"/>
    </source>
</evidence>
<protein>
    <submittedName>
        <fullName evidence="1">263_t:CDS:1</fullName>
    </submittedName>
</protein>
<gene>
    <name evidence="1" type="ORF">SPELUC_LOCUS3691</name>
</gene>
<organism evidence="1 2">
    <name type="scientific">Cetraspora pellucida</name>
    <dbReference type="NCBI Taxonomy" id="1433469"/>
    <lineage>
        <taxon>Eukaryota</taxon>
        <taxon>Fungi</taxon>
        <taxon>Fungi incertae sedis</taxon>
        <taxon>Mucoromycota</taxon>
        <taxon>Glomeromycotina</taxon>
        <taxon>Glomeromycetes</taxon>
        <taxon>Diversisporales</taxon>
        <taxon>Gigasporaceae</taxon>
        <taxon>Cetraspora</taxon>
    </lineage>
</organism>
<comment type="caution">
    <text evidence="1">The sequence shown here is derived from an EMBL/GenBank/DDBJ whole genome shotgun (WGS) entry which is preliminary data.</text>
</comment>
<dbReference type="EMBL" id="CAJVPW010002941">
    <property type="protein sequence ID" value="CAG8515792.1"/>
    <property type="molecule type" value="Genomic_DNA"/>
</dbReference>
<sequence length="69" mass="7583">MALENEVAESTINEEPVNTVYITDSKSTDSMETEVANSIVTLDKISNNPEETPFTTNEEGSQKGHPLRV</sequence>
<proteinExistence type="predicted"/>
<dbReference type="Proteomes" id="UP000789366">
    <property type="component" value="Unassembled WGS sequence"/>
</dbReference>